<dbReference type="NCBIfam" id="TIGR02009">
    <property type="entry name" value="PGMB-YQAB-SF"/>
    <property type="match status" value="1"/>
</dbReference>
<proteinExistence type="inferred from homology"/>
<evidence type="ECO:0000256" key="2">
    <source>
        <dbReference type="ARBA" id="ARBA00006171"/>
    </source>
</evidence>
<protein>
    <recommendedName>
        <fullName evidence="10">Beta-phosphoglucomutase</fullName>
        <ecNumber evidence="9">5.4.2.6</ecNumber>
    </recommendedName>
</protein>
<dbReference type="SFLD" id="SFLDS00003">
    <property type="entry name" value="Haloacid_Dehalogenase"/>
    <property type="match status" value="1"/>
</dbReference>
<gene>
    <name evidence="11" type="ORF">LK10_13615</name>
</gene>
<dbReference type="InterPro" id="IPR023214">
    <property type="entry name" value="HAD_sf"/>
</dbReference>
<accession>A0A0B2AEZ2</accession>
<dbReference type="EC" id="5.4.2.6" evidence="9"/>
<reference evidence="11 12" key="1">
    <citation type="submission" date="2014-09" db="EMBL/GenBank/DDBJ databases">
        <title>Genome sequence of Sinomonas sp. MUSC 117.</title>
        <authorList>
            <person name="Lee L.-H."/>
        </authorList>
    </citation>
    <scope>NUCLEOTIDE SEQUENCE [LARGE SCALE GENOMIC DNA]</scope>
    <source>
        <strain evidence="11 12">MUSC 117</strain>
    </source>
</reference>
<dbReference type="EMBL" id="JTDL01000131">
    <property type="protein sequence ID" value="KHL02168.1"/>
    <property type="molecule type" value="Genomic_DNA"/>
</dbReference>
<comment type="catalytic activity">
    <reaction evidence="8">
        <text>beta-D-glucose 1-phosphate = beta-D-glucose 6-phosphate</text>
        <dbReference type="Rhea" id="RHEA:20113"/>
        <dbReference type="ChEBI" id="CHEBI:57684"/>
        <dbReference type="ChEBI" id="CHEBI:58247"/>
        <dbReference type="EC" id="5.4.2.6"/>
    </reaction>
</comment>
<dbReference type="AlphaFoldDB" id="A0A0B2AEZ2"/>
<name>A0A0B2AEZ2_9MICC</name>
<keyword evidence="5" id="KW-0460">Magnesium</keyword>
<evidence type="ECO:0000256" key="6">
    <source>
        <dbReference type="ARBA" id="ARBA00023235"/>
    </source>
</evidence>
<evidence type="ECO:0000256" key="5">
    <source>
        <dbReference type="ARBA" id="ARBA00022842"/>
    </source>
</evidence>
<evidence type="ECO:0000313" key="11">
    <source>
        <dbReference type="EMBL" id="KHL02168.1"/>
    </source>
</evidence>
<evidence type="ECO:0000256" key="7">
    <source>
        <dbReference type="ARBA" id="ARBA00023277"/>
    </source>
</evidence>
<dbReference type="InterPro" id="IPR051600">
    <property type="entry name" value="Beta-PGM-like"/>
</dbReference>
<keyword evidence="4" id="KW-0479">Metal-binding</keyword>
<evidence type="ECO:0000256" key="10">
    <source>
        <dbReference type="ARBA" id="ARBA00044991"/>
    </source>
</evidence>
<keyword evidence="12" id="KW-1185">Reference proteome</keyword>
<evidence type="ECO:0000256" key="1">
    <source>
        <dbReference type="ARBA" id="ARBA00001946"/>
    </source>
</evidence>
<dbReference type="SFLD" id="SFLDG01129">
    <property type="entry name" value="C1.5:_HAD__Beta-PGM__Phosphata"/>
    <property type="match status" value="1"/>
</dbReference>
<dbReference type="InterPro" id="IPR036412">
    <property type="entry name" value="HAD-like_sf"/>
</dbReference>
<keyword evidence="3" id="KW-0597">Phosphoprotein</keyword>
<dbReference type="Proteomes" id="UP000030982">
    <property type="component" value="Unassembled WGS sequence"/>
</dbReference>
<dbReference type="InterPro" id="IPR010976">
    <property type="entry name" value="B-phosphoglucomutase_hydrolase"/>
</dbReference>
<dbReference type="PANTHER" id="PTHR46193">
    <property type="entry name" value="6-PHOSPHOGLUCONATE PHOSPHATASE"/>
    <property type="match status" value="1"/>
</dbReference>
<dbReference type="Gene3D" id="1.10.150.240">
    <property type="entry name" value="Putative phosphatase, domain 2"/>
    <property type="match status" value="1"/>
</dbReference>
<dbReference type="RefSeq" id="WP_043124643.1">
    <property type="nucleotide sequence ID" value="NZ_JTDL01000131.1"/>
</dbReference>
<keyword evidence="6" id="KW-0413">Isomerase</keyword>
<dbReference type="InterPro" id="IPR023198">
    <property type="entry name" value="PGP-like_dom2"/>
</dbReference>
<evidence type="ECO:0000313" key="12">
    <source>
        <dbReference type="Proteomes" id="UP000030982"/>
    </source>
</evidence>
<dbReference type="Pfam" id="PF00702">
    <property type="entry name" value="Hydrolase"/>
    <property type="match status" value="1"/>
</dbReference>
<evidence type="ECO:0000256" key="4">
    <source>
        <dbReference type="ARBA" id="ARBA00022723"/>
    </source>
</evidence>
<dbReference type="STRING" id="1338436.LK10_13615"/>
<dbReference type="NCBIfam" id="TIGR01509">
    <property type="entry name" value="HAD-SF-IA-v3"/>
    <property type="match status" value="1"/>
</dbReference>
<dbReference type="GO" id="GO:0008801">
    <property type="term" value="F:beta-phosphoglucomutase activity"/>
    <property type="evidence" value="ECO:0007669"/>
    <property type="project" value="UniProtKB-EC"/>
</dbReference>
<dbReference type="GO" id="GO:0046872">
    <property type="term" value="F:metal ion binding"/>
    <property type="evidence" value="ECO:0007669"/>
    <property type="project" value="UniProtKB-KW"/>
</dbReference>
<comment type="cofactor">
    <cofactor evidence="1">
        <name>Mg(2+)</name>
        <dbReference type="ChEBI" id="CHEBI:18420"/>
    </cofactor>
</comment>
<evidence type="ECO:0000256" key="9">
    <source>
        <dbReference type="ARBA" id="ARBA00044968"/>
    </source>
</evidence>
<dbReference type="InterPro" id="IPR006439">
    <property type="entry name" value="HAD-SF_hydro_IA"/>
</dbReference>
<sequence>MPMLSQTKLDIWTGTEALLFDLDGVLTPTAVVHELAWRRLFEEYLAAVGRGPEYADADYFDHIDGKPRFDGVRDFLASREITLPEGPDDDDAAHETVQGLGNRKNRLFNSIIETEGVDPYPGSVRLVEAAQARGLKLAVVSSSRNAPAVLRAAGLAGAFPVVVDGAVAAREGLPGKPDPSTFVRAAELLGVPSSACVVVEDAVSGVQAGAAGYFRAVVAVDRGAGADVLKAAGATYVVDDLAELI</sequence>
<keyword evidence="7" id="KW-0119">Carbohydrate metabolism</keyword>
<comment type="caution">
    <text evidence="11">The sequence shown here is derived from an EMBL/GenBank/DDBJ whole genome shotgun (WGS) entry which is preliminary data.</text>
</comment>
<comment type="similarity">
    <text evidence="2">Belongs to the HAD-like hydrolase superfamily. CbbY/CbbZ/Gph/YieH family.</text>
</comment>
<dbReference type="SUPFAM" id="SSF56784">
    <property type="entry name" value="HAD-like"/>
    <property type="match status" value="1"/>
</dbReference>
<dbReference type="PANTHER" id="PTHR46193:SF18">
    <property type="entry name" value="HEXITOL PHOSPHATASE B"/>
    <property type="match status" value="1"/>
</dbReference>
<organism evidence="11 12">
    <name type="scientific">Sinomonas humi</name>
    <dbReference type="NCBI Taxonomy" id="1338436"/>
    <lineage>
        <taxon>Bacteria</taxon>
        <taxon>Bacillati</taxon>
        <taxon>Actinomycetota</taxon>
        <taxon>Actinomycetes</taxon>
        <taxon>Micrococcales</taxon>
        <taxon>Micrococcaceae</taxon>
        <taxon>Sinomonas</taxon>
    </lineage>
</organism>
<dbReference type="Gene3D" id="3.40.50.1000">
    <property type="entry name" value="HAD superfamily/HAD-like"/>
    <property type="match status" value="1"/>
</dbReference>
<dbReference type="PRINTS" id="PR00413">
    <property type="entry name" value="HADHALOGNASE"/>
</dbReference>
<evidence type="ECO:0000256" key="8">
    <source>
        <dbReference type="ARBA" id="ARBA00044926"/>
    </source>
</evidence>
<evidence type="ECO:0000256" key="3">
    <source>
        <dbReference type="ARBA" id="ARBA00022553"/>
    </source>
</evidence>